<organism evidence="3 4">
    <name type="scientific">Polynucleobacter kasalickyi</name>
    <dbReference type="NCBI Taxonomy" id="1938817"/>
    <lineage>
        <taxon>Bacteria</taxon>
        <taxon>Pseudomonadati</taxon>
        <taxon>Pseudomonadota</taxon>
        <taxon>Betaproteobacteria</taxon>
        <taxon>Burkholderiales</taxon>
        <taxon>Burkholderiaceae</taxon>
        <taxon>Polynucleobacter</taxon>
    </lineage>
</organism>
<keyword evidence="4" id="KW-1185">Reference proteome</keyword>
<proteinExistence type="inferred from homology"/>
<keyword evidence="2" id="KW-0732">Signal</keyword>
<dbReference type="InterPro" id="IPR042100">
    <property type="entry name" value="Bug_dom1"/>
</dbReference>
<sequence>MFWMLLKRFQFYLSGVTLVACVLAISNLATAHTNNFPNAPIKVVVTDSTGGSSDLITRIVGQQLSDIWSQPVVLENRLGIAEAIGMQHAANQLKDGSVLTIGNLGPAGVNLMMTRKGWQV</sequence>
<dbReference type="AlphaFoldDB" id="A0A1W2A142"/>
<keyword evidence="3" id="KW-0675">Receptor</keyword>
<protein>
    <submittedName>
        <fullName evidence="3">Tripartite tricarboxylate transporter family receptor</fullName>
    </submittedName>
</protein>
<evidence type="ECO:0000313" key="3">
    <source>
        <dbReference type="EMBL" id="SMC54407.1"/>
    </source>
</evidence>
<evidence type="ECO:0000256" key="2">
    <source>
        <dbReference type="SAM" id="SignalP"/>
    </source>
</evidence>
<dbReference type="Gene3D" id="3.40.190.150">
    <property type="entry name" value="Bordetella uptake gene, domain 1"/>
    <property type="match status" value="1"/>
</dbReference>
<dbReference type="PROSITE" id="PS51257">
    <property type="entry name" value="PROKAR_LIPOPROTEIN"/>
    <property type="match status" value="1"/>
</dbReference>
<accession>A0A1W2A142</accession>
<reference evidence="3 4" key="1">
    <citation type="submission" date="2017-04" db="EMBL/GenBank/DDBJ databases">
        <authorList>
            <person name="Afonso C.L."/>
            <person name="Miller P.J."/>
            <person name="Scott M.A."/>
            <person name="Spackman E."/>
            <person name="Goraichik I."/>
            <person name="Dimitrov K.M."/>
            <person name="Suarez D.L."/>
            <person name="Swayne D.E."/>
        </authorList>
    </citation>
    <scope>NUCLEOTIDE SEQUENCE [LARGE SCALE GENOMIC DNA]</scope>
    <source>
        <strain evidence="3 4">VK13</strain>
    </source>
</reference>
<gene>
    <name evidence="3" type="ORF">SAMN06296008_10721</name>
</gene>
<dbReference type="STRING" id="1938817.SAMN06296008_10721"/>
<feature type="signal peptide" evidence="2">
    <location>
        <begin position="1"/>
        <end position="31"/>
    </location>
</feature>
<dbReference type="PANTHER" id="PTHR42928">
    <property type="entry name" value="TRICARBOXYLATE-BINDING PROTEIN"/>
    <property type="match status" value="1"/>
</dbReference>
<dbReference type="EMBL" id="FWXJ01000007">
    <property type="protein sequence ID" value="SMC54407.1"/>
    <property type="molecule type" value="Genomic_DNA"/>
</dbReference>
<evidence type="ECO:0000256" key="1">
    <source>
        <dbReference type="ARBA" id="ARBA00006987"/>
    </source>
</evidence>
<evidence type="ECO:0000313" key="4">
    <source>
        <dbReference type="Proteomes" id="UP000192708"/>
    </source>
</evidence>
<comment type="similarity">
    <text evidence="1">Belongs to the UPF0065 (bug) family.</text>
</comment>
<dbReference type="Proteomes" id="UP000192708">
    <property type="component" value="Unassembled WGS sequence"/>
</dbReference>
<name>A0A1W2A142_9BURK</name>
<dbReference type="InterPro" id="IPR005064">
    <property type="entry name" value="BUG"/>
</dbReference>
<dbReference type="PANTHER" id="PTHR42928:SF5">
    <property type="entry name" value="BLR1237 PROTEIN"/>
    <property type="match status" value="1"/>
</dbReference>
<feature type="chain" id="PRO_5012325648" evidence="2">
    <location>
        <begin position="32"/>
        <end position="120"/>
    </location>
</feature>